<dbReference type="Pfam" id="PF13407">
    <property type="entry name" value="Peripla_BP_4"/>
    <property type="match status" value="1"/>
</dbReference>
<gene>
    <name evidence="4" type="ORF">PAI11_26210</name>
</gene>
<dbReference type="Proteomes" id="UP000005143">
    <property type="component" value="Unassembled WGS sequence"/>
</dbReference>
<evidence type="ECO:0000256" key="2">
    <source>
        <dbReference type="ARBA" id="ARBA00007639"/>
    </source>
</evidence>
<proteinExistence type="inferred from homology"/>
<feature type="domain" description="Periplasmic binding protein" evidence="3">
    <location>
        <begin position="2"/>
        <end position="241"/>
    </location>
</feature>
<dbReference type="EMBL" id="AGUD01000216">
    <property type="protein sequence ID" value="EHN10514.1"/>
    <property type="molecule type" value="Genomic_DNA"/>
</dbReference>
<dbReference type="GO" id="GO:0030246">
    <property type="term" value="F:carbohydrate binding"/>
    <property type="evidence" value="ECO:0007669"/>
    <property type="project" value="TreeGrafter"/>
</dbReference>
<evidence type="ECO:0000313" key="4">
    <source>
        <dbReference type="EMBL" id="EHN10514.1"/>
    </source>
</evidence>
<dbReference type="GO" id="GO:0030288">
    <property type="term" value="C:outer membrane-bounded periplasmic space"/>
    <property type="evidence" value="ECO:0007669"/>
    <property type="project" value="TreeGrafter"/>
</dbReference>
<organism evidence="4 5">
    <name type="scientific">Patulibacter medicamentivorans</name>
    <dbReference type="NCBI Taxonomy" id="1097667"/>
    <lineage>
        <taxon>Bacteria</taxon>
        <taxon>Bacillati</taxon>
        <taxon>Actinomycetota</taxon>
        <taxon>Thermoleophilia</taxon>
        <taxon>Solirubrobacterales</taxon>
        <taxon>Patulibacteraceae</taxon>
        <taxon>Patulibacter</taxon>
    </lineage>
</organism>
<comment type="similarity">
    <text evidence="2">Belongs to the bacterial solute-binding protein 2 family.</text>
</comment>
<dbReference type="InterPro" id="IPR050555">
    <property type="entry name" value="Bact_Solute-Bind_Prot2"/>
</dbReference>
<sequence length="311" mass="33422">MGNEWRPQMVNVAKFVAGSADYRDKVKLDVRISDATPAAQIQSLQSVIRKKPDAIMIDAASATALNPTLEQACKAGILVFSFDQVVTAPCAYKLPQDYEAQATDAVNWLGTQLKGKGKILMDTGLPGIPLSETYVKVWKKVLAEKYPGIEVVGTFSSQYAPGPELQGVSAQLARNPKIDGILSGAYVASDIKALKQAGRPMVPMTGLDFNGGQKQCATEKLKCFFIGAPAFVSGMAIERIVKVLDGGQQPKQEVYFDTNYVSEAGQIDFPHTQKLETLKAGENYYPDGADSLVTPISFGAHDITAADVLGK</sequence>
<accession>H0E719</accession>
<name>H0E719_9ACTN</name>
<dbReference type="Gene3D" id="3.40.50.2300">
    <property type="match status" value="2"/>
</dbReference>
<comment type="caution">
    <text evidence="4">The sequence shown here is derived from an EMBL/GenBank/DDBJ whole genome shotgun (WGS) entry which is preliminary data.</text>
</comment>
<dbReference type="PANTHER" id="PTHR30036">
    <property type="entry name" value="D-XYLOSE-BINDING PERIPLASMIC PROTEIN"/>
    <property type="match status" value="1"/>
</dbReference>
<evidence type="ECO:0000313" key="5">
    <source>
        <dbReference type="Proteomes" id="UP000005143"/>
    </source>
</evidence>
<comment type="subcellular location">
    <subcellularLocation>
        <location evidence="1">Cell envelope</location>
    </subcellularLocation>
</comment>
<evidence type="ECO:0000256" key="1">
    <source>
        <dbReference type="ARBA" id="ARBA00004196"/>
    </source>
</evidence>
<reference evidence="4 5" key="1">
    <citation type="journal article" date="2013" name="Biodegradation">
        <title>Quantitative proteomic analysis of ibuprofen-degrading Patulibacter sp. strain I11.</title>
        <authorList>
            <person name="Almeida B."/>
            <person name="Kjeldal H."/>
            <person name="Lolas I."/>
            <person name="Knudsen A.D."/>
            <person name="Carvalho G."/>
            <person name="Nielsen K.L."/>
            <person name="Barreto Crespo M.T."/>
            <person name="Stensballe A."/>
            <person name="Nielsen J.L."/>
        </authorList>
    </citation>
    <scope>NUCLEOTIDE SEQUENCE [LARGE SCALE GENOMIC DNA]</scope>
    <source>
        <strain evidence="4 5">I11</strain>
    </source>
</reference>
<dbReference type="InterPro" id="IPR028082">
    <property type="entry name" value="Peripla_BP_I"/>
</dbReference>
<dbReference type="InterPro" id="IPR025997">
    <property type="entry name" value="SBP_2_dom"/>
</dbReference>
<evidence type="ECO:0000259" key="3">
    <source>
        <dbReference type="Pfam" id="PF13407"/>
    </source>
</evidence>
<protein>
    <submittedName>
        <fullName evidence="4">Ribose ABC transporter substrate-binding protein</fullName>
    </submittedName>
</protein>
<dbReference type="PANTHER" id="PTHR30036:SF7">
    <property type="entry name" value="ABC TRANSPORTER PERIPLASMIC-BINDING PROTEIN YPHF"/>
    <property type="match status" value="1"/>
</dbReference>
<keyword evidence="5" id="KW-1185">Reference proteome</keyword>
<dbReference type="AlphaFoldDB" id="H0E719"/>
<dbReference type="SUPFAM" id="SSF53822">
    <property type="entry name" value="Periplasmic binding protein-like I"/>
    <property type="match status" value="1"/>
</dbReference>